<dbReference type="InterPro" id="IPR023557">
    <property type="entry name" value="ArnD"/>
</dbReference>
<dbReference type="Proteomes" id="UP000825886">
    <property type="component" value="Chromosome"/>
</dbReference>
<dbReference type="PANTHER" id="PTHR10587:SF137">
    <property type="entry name" value="4-DEOXY-4-FORMAMIDO-L-ARABINOSE-PHOSPHOUNDECAPRENOL DEFORMYLASE ARND-RELATED"/>
    <property type="match status" value="1"/>
</dbReference>
<reference evidence="9 10" key="1">
    <citation type="submission" date="2021-08" db="EMBL/GenBank/DDBJ databases">
        <title>Culture and genomic analysis of Symbiopectobacterium purcellii sp. nov. gen. nov., isolated from the leafhopper Empoasca decipiens.</title>
        <authorList>
            <person name="Nadal-Jimenez P."/>
            <person name="Siozios S."/>
            <person name="Halliday N."/>
            <person name="Camara M."/>
            <person name="Hurst G.D.D."/>
        </authorList>
    </citation>
    <scope>NUCLEOTIDE SEQUENCE [LARGE SCALE GENOMIC DNA]</scope>
    <source>
        <strain evidence="9 10">SyEd1</strain>
    </source>
</reference>
<evidence type="ECO:0000256" key="7">
    <source>
        <dbReference type="HAMAP-Rule" id="MF_01870"/>
    </source>
</evidence>
<dbReference type="RefSeq" id="WP_222159579.1">
    <property type="nucleotide sequence ID" value="NZ_CP081864.1"/>
</dbReference>
<evidence type="ECO:0000313" key="10">
    <source>
        <dbReference type="Proteomes" id="UP000825886"/>
    </source>
</evidence>
<comment type="pathway">
    <text evidence="7">Bacterial outer membrane biogenesis; lipopolysaccharide biosynthesis.</text>
</comment>
<dbReference type="PANTHER" id="PTHR10587">
    <property type="entry name" value="GLYCOSYL TRANSFERASE-RELATED"/>
    <property type="match status" value="1"/>
</dbReference>
<protein>
    <recommendedName>
        <fullName evidence="7">Probable 4-deoxy-4-formamido-L-arabinose-phosphoundecaprenol deformylase ArnD</fullName>
        <ecNumber evidence="7">3.5.1.n3</ecNumber>
    </recommendedName>
</protein>
<dbReference type="EC" id="3.5.1.n3" evidence="7"/>
<dbReference type="InterPro" id="IPR002509">
    <property type="entry name" value="NODB_dom"/>
</dbReference>
<accession>A0ABX9ANG6</accession>
<evidence type="ECO:0000256" key="2">
    <source>
        <dbReference type="ARBA" id="ARBA00022556"/>
    </source>
</evidence>
<evidence type="ECO:0000259" key="8">
    <source>
        <dbReference type="PROSITE" id="PS51677"/>
    </source>
</evidence>
<keyword evidence="2 7" id="KW-0441">Lipid A biosynthesis</keyword>
<dbReference type="HAMAP" id="MF_01870">
    <property type="entry name" value="ArnD"/>
    <property type="match status" value="1"/>
</dbReference>
<keyword evidence="10" id="KW-1185">Reference proteome</keyword>
<feature type="domain" description="NodB homology" evidence="8">
    <location>
        <begin position="2"/>
        <end position="260"/>
    </location>
</feature>
<dbReference type="GO" id="GO:0016787">
    <property type="term" value="F:hydrolase activity"/>
    <property type="evidence" value="ECO:0007669"/>
    <property type="project" value="UniProtKB-KW"/>
</dbReference>
<dbReference type="EMBL" id="CP081864">
    <property type="protein sequence ID" value="QZN96552.1"/>
    <property type="molecule type" value="Genomic_DNA"/>
</dbReference>
<sequence length="306" mass="34183">MKRVGLRIDVDTWRGTRVGMPRLLETLEQHGIQASVFFSVGPDNMGRHLWRLAKPAFLRKMLRSKAASLYGWDILLAGTAWPGRLIGRGNADVMRQTARTHEVGLHAWDHFAWQTWAGIWNPAQLHHHIALGKTALEDLLGQAVTCSAVAGWRADQRVIEAKQCFGFRYNSDCRGSTPFRPRLADGTLGTVQIPVSLPTWDEVIGSTVQPQQFNRYLLNAMHSARGTPVYTVHAEVEGIAFQREFSALLAMAHLEGLQFCPLGALLPESEADLPVGHVVRHSIDGREGWLGCQQWLNNQQYQVGQP</sequence>
<dbReference type="InterPro" id="IPR011330">
    <property type="entry name" value="Glyco_hydro/deAcase_b/a-brl"/>
</dbReference>
<keyword evidence="1 7" id="KW-0444">Lipid biosynthesis</keyword>
<evidence type="ECO:0000256" key="5">
    <source>
        <dbReference type="ARBA" id="ARBA00023098"/>
    </source>
</evidence>
<dbReference type="Gene3D" id="3.20.20.370">
    <property type="entry name" value="Glycoside hydrolase/deacetylase"/>
    <property type="match status" value="1"/>
</dbReference>
<dbReference type="PROSITE" id="PS51677">
    <property type="entry name" value="NODB"/>
    <property type="match status" value="1"/>
</dbReference>
<comment type="catalytic activity">
    <reaction evidence="7">
        <text>4-deoxy-4-formamido-alpha-L-arabinopyranosyl di-trans,octa-cis-undecaprenyl phosphate + H2O = 4-amino-4-deoxy-alpha-L-arabinopyranosyl di-trans,octa-cis-undecaprenyl phosphate + formate</text>
        <dbReference type="Rhea" id="RHEA:27734"/>
        <dbReference type="ChEBI" id="CHEBI:15377"/>
        <dbReference type="ChEBI" id="CHEBI:15740"/>
        <dbReference type="ChEBI" id="CHEBI:58909"/>
        <dbReference type="ChEBI" id="CHEBI:60463"/>
        <dbReference type="EC" id="3.5.1.n3"/>
    </reaction>
</comment>
<name>A0ABX9ANG6_9ENTR</name>
<evidence type="ECO:0000256" key="1">
    <source>
        <dbReference type="ARBA" id="ARBA00022516"/>
    </source>
</evidence>
<dbReference type="Pfam" id="PF01522">
    <property type="entry name" value="Polysacc_deac_1"/>
    <property type="match status" value="1"/>
</dbReference>
<organism evidence="9 10">
    <name type="scientific">Symbiopectobacterium purcellii</name>
    <dbReference type="NCBI Taxonomy" id="2871826"/>
    <lineage>
        <taxon>Bacteria</taxon>
        <taxon>Pseudomonadati</taxon>
        <taxon>Pseudomonadota</taxon>
        <taxon>Gammaproteobacteria</taxon>
        <taxon>Enterobacterales</taxon>
        <taxon>Enterobacteriaceae</taxon>
    </lineage>
</organism>
<comment type="function">
    <text evidence="7">Catalyzes the deformylation of 4-deoxy-4-formamido-L-arabinose-phosphoundecaprenol to 4-amino-4-deoxy-L-arabinose-phosphoundecaprenol. The modified arabinose is attached to lipid A and is required for resistance to polymyxin and cationic antimicrobial peptides.</text>
</comment>
<keyword evidence="3 7" id="KW-0378">Hydrolase</keyword>
<comment type="similarity">
    <text evidence="7">Belongs to the polysaccharide deacetylase family. ArnD deformylase subfamily.</text>
</comment>
<keyword evidence="4 7" id="KW-0448">Lipopolysaccharide biosynthesis</keyword>
<comment type="pathway">
    <text evidence="7">Glycolipid biosynthesis; 4-amino-4-deoxy-alpha-L-arabinose undecaprenyl phosphate biosynthesis; 4-amino-4-deoxy-alpha-L-arabinose undecaprenyl phosphate from UDP-4-deoxy-4-formamido-beta-L-arabinose and undecaprenyl phosphate: step 2/2.</text>
</comment>
<dbReference type="InterPro" id="IPR050248">
    <property type="entry name" value="Polysacc_deacetylase_ArnD"/>
</dbReference>
<gene>
    <name evidence="7" type="primary">arnD</name>
    <name evidence="9" type="ORF">K6K13_03650</name>
</gene>
<proteinExistence type="inferred from homology"/>
<keyword evidence="6 7" id="KW-0046">Antibiotic resistance</keyword>
<dbReference type="NCBIfam" id="NF011923">
    <property type="entry name" value="PRK15394.1"/>
    <property type="match status" value="1"/>
</dbReference>
<evidence type="ECO:0000313" key="9">
    <source>
        <dbReference type="EMBL" id="QZN96552.1"/>
    </source>
</evidence>
<evidence type="ECO:0000256" key="4">
    <source>
        <dbReference type="ARBA" id="ARBA00022985"/>
    </source>
</evidence>
<evidence type="ECO:0000256" key="6">
    <source>
        <dbReference type="ARBA" id="ARBA00023251"/>
    </source>
</evidence>
<evidence type="ECO:0000256" key="3">
    <source>
        <dbReference type="ARBA" id="ARBA00022801"/>
    </source>
</evidence>
<dbReference type="SUPFAM" id="SSF88713">
    <property type="entry name" value="Glycoside hydrolase/deacetylase"/>
    <property type="match status" value="1"/>
</dbReference>
<keyword evidence="5 7" id="KW-0443">Lipid metabolism</keyword>